<evidence type="ECO:0000256" key="2">
    <source>
        <dbReference type="SAM" id="Phobius"/>
    </source>
</evidence>
<keyword evidence="2" id="KW-0472">Membrane</keyword>
<feature type="compositionally biased region" description="Basic and acidic residues" evidence="1">
    <location>
        <begin position="1"/>
        <end position="17"/>
    </location>
</feature>
<dbReference type="GO" id="GO:1904294">
    <property type="term" value="P:positive regulation of ERAD pathway"/>
    <property type="evidence" value="ECO:0007669"/>
    <property type="project" value="TreeGrafter"/>
</dbReference>
<keyword evidence="2" id="KW-1133">Transmembrane helix</keyword>
<dbReference type="Pfam" id="PF09746">
    <property type="entry name" value="Membralin"/>
    <property type="match status" value="2"/>
</dbReference>
<name>A0A7R9G2L3_TIMSH</name>
<evidence type="ECO:0000256" key="1">
    <source>
        <dbReference type="SAM" id="MobiDB-lite"/>
    </source>
</evidence>
<dbReference type="GO" id="GO:0034976">
    <property type="term" value="P:response to endoplasmic reticulum stress"/>
    <property type="evidence" value="ECO:0007669"/>
    <property type="project" value="TreeGrafter"/>
</dbReference>
<dbReference type="PANTHER" id="PTHR21650">
    <property type="entry name" value="MEMBRALIN/KINETOCHORE PROTEIN NUF2"/>
    <property type="match status" value="1"/>
</dbReference>
<evidence type="ECO:0000313" key="3">
    <source>
        <dbReference type="EMBL" id="CAD7263443.1"/>
    </source>
</evidence>
<feature type="transmembrane region" description="Helical" evidence="2">
    <location>
        <begin position="82"/>
        <end position="105"/>
    </location>
</feature>
<accession>A0A7R9G2L3</accession>
<protein>
    <recommendedName>
        <fullName evidence="4">Membralin</fullName>
    </recommendedName>
</protein>
<sequence>MTAERERNSRAMPRDNEAGAAAPEPGTADNAPGNNNTNNNNRARNNNNQNPLINVRDRLFHALFFKASLTYARTFPRPVRRVLEFVVLLKAIAAFFVLAYIHVVFSRTPTNCLEHIKDDWPRDGILRVEILRNGAEDYSIEKSYAKEEKLKHENVADLSSAQSHDLVRSSDILVNQHTLHQFDDMTFGNRFVNIEPSSVDEVTTEDGSNGDFEMEFGNSSLEAGHILTTELDTEVNTLGVNLPVASTVWDGSTPEPDQVRLLSHLMFSQHPLPQGPGIVAVPDAEEDIALNSNVTVQGDSILEEDKIIAPLKESVSEVEKLVRAVWPEDEYIVEYSLEYGFLRLSPGTRQRLNIPVKIVTLDPTKDICFGDTFSRFILDEFLGYDDLLMASIKTLAEQEDNKGYLSLSTFLLPVYPAGSQLARACSKIDNQSINHPIHNPPSWKPTGQTMFQAIDQSINPLTPWPTQTTHLTGSQHPRPCSKLVDQSINPLTPSPPRPVYQPSHFEQPQISLSTLSHSGAPPDQSINPLTFRPTQPGANCPDPFPRLLTSLSTLSLLAHPAGSQLARHCSKLIEQSIRPLTPCPPRWEPTCQNLFQAF</sequence>
<organism evidence="3">
    <name type="scientific">Timema shepardi</name>
    <name type="common">Walking stick</name>
    <dbReference type="NCBI Taxonomy" id="629360"/>
    <lineage>
        <taxon>Eukaryota</taxon>
        <taxon>Metazoa</taxon>
        <taxon>Ecdysozoa</taxon>
        <taxon>Arthropoda</taxon>
        <taxon>Hexapoda</taxon>
        <taxon>Insecta</taxon>
        <taxon>Pterygota</taxon>
        <taxon>Neoptera</taxon>
        <taxon>Polyneoptera</taxon>
        <taxon>Phasmatodea</taxon>
        <taxon>Timematodea</taxon>
        <taxon>Timematoidea</taxon>
        <taxon>Timematidae</taxon>
        <taxon>Timema</taxon>
    </lineage>
</organism>
<evidence type="ECO:0008006" key="4">
    <source>
        <dbReference type="Google" id="ProtNLM"/>
    </source>
</evidence>
<dbReference type="AlphaFoldDB" id="A0A7R9G2L3"/>
<dbReference type="GO" id="GO:0005783">
    <property type="term" value="C:endoplasmic reticulum"/>
    <property type="evidence" value="ECO:0007669"/>
    <property type="project" value="TreeGrafter"/>
</dbReference>
<feature type="region of interest" description="Disordered" evidence="1">
    <location>
        <begin position="1"/>
        <end position="50"/>
    </location>
</feature>
<gene>
    <name evidence="3" type="ORF">TSIB3V08_LOCUS7521</name>
</gene>
<dbReference type="EMBL" id="OC003556">
    <property type="protein sequence ID" value="CAD7263443.1"/>
    <property type="molecule type" value="Genomic_DNA"/>
</dbReference>
<reference evidence="3" key="1">
    <citation type="submission" date="2020-11" db="EMBL/GenBank/DDBJ databases">
        <authorList>
            <person name="Tran Van P."/>
        </authorList>
    </citation>
    <scope>NUCLEOTIDE SEQUENCE</scope>
</reference>
<proteinExistence type="predicted"/>
<feature type="compositionally biased region" description="Low complexity" evidence="1">
    <location>
        <begin position="18"/>
        <end position="50"/>
    </location>
</feature>
<keyword evidence="2" id="KW-0812">Transmembrane</keyword>
<dbReference type="PANTHER" id="PTHR21650:SF4">
    <property type="entry name" value="MEMBRALIN"/>
    <property type="match status" value="1"/>
</dbReference>
<dbReference type="InterPro" id="IPR019144">
    <property type="entry name" value="Membralin"/>
</dbReference>